<protein>
    <submittedName>
        <fullName evidence="2">Uncharacterized protein</fullName>
    </submittedName>
</protein>
<organism evidence="2 3">
    <name type="scientific">Diatraea saccharalis</name>
    <name type="common">sugarcane borer</name>
    <dbReference type="NCBI Taxonomy" id="40085"/>
    <lineage>
        <taxon>Eukaryota</taxon>
        <taxon>Metazoa</taxon>
        <taxon>Ecdysozoa</taxon>
        <taxon>Arthropoda</taxon>
        <taxon>Hexapoda</taxon>
        <taxon>Insecta</taxon>
        <taxon>Pterygota</taxon>
        <taxon>Neoptera</taxon>
        <taxon>Endopterygota</taxon>
        <taxon>Lepidoptera</taxon>
        <taxon>Glossata</taxon>
        <taxon>Ditrysia</taxon>
        <taxon>Pyraloidea</taxon>
        <taxon>Crambidae</taxon>
        <taxon>Crambinae</taxon>
        <taxon>Diatraea</taxon>
    </lineage>
</organism>
<proteinExistence type="predicted"/>
<evidence type="ECO:0000313" key="3">
    <source>
        <dbReference type="Proteomes" id="UP001153714"/>
    </source>
</evidence>
<reference evidence="2" key="2">
    <citation type="submission" date="2022-10" db="EMBL/GenBank/DDBJ databases">
        <authorList>
            <consortium name="ENA_rothamsted_submissions"/>
            <consortium name="culmorum"/>
            <person name="King R."/>
        </authorList>
    </citation>
    <scope>NUCLEOTIDE SEQUENCE</scope>
</reference>
<dbReference type="AlphaFoldDB" id="A0A9N9QZ09"/>
<reference evidence="2" key="1">
    <citation type="submission" date="2021-12" db="EMBL/GenBank/DDBJ databases">
        <authorList>
            <person name="King R."/>
        </authorList>
    </citation>
    <scope>NUCLEOTIDE SEQUENCE</scope>
</reference>
<accession>A0A9N9QZ09</accession>
<sequence length="122" mass="13163">MLPLTNSTNVLPYMFAHFLLVLNYEYYRTDGAVGRVSTNAEKPTCGTYRASPHQTPKLPPDPPDVYEISPYATFAGVPGAMSGGSRAYTLQLRALARHDDDAAPPHQPCCDATAQAPATLLP</sequence>
<evidence type="ECO:0000313" key="2">
    <source>
        <dbReference type="EMBL" id="CAG9786250.1"/>
    </source>
</evidence>
<keyword evidence="3" id="KW-1185">Reference proteome</keyword>
<dbReference type="EMBL" id="OU893346">
    <property type="protein sequence ID" value="CAG9786250.1"/>
    <property type="molecule type" value="Genomic_DNA"/>
</dbReference>
<feature type="region of interest" description="Disordered" evidence="1">
    <location>
        <begin position="38"/>
        <end position="63"/>
    </location>
</feature>
<name>A0A9N9QZ09_9NEOP</name>
<dbReference type="OrthoDB" id="7475586at2759"/>
<dbReference type="Proteomes" id="UP001153714">
    <property type="component" value="Chromosome 15"/>
</dbReference>
<evidence type="ECO:0000256" key="1">
    <source>
        <dbReference type="SAM" id="MobiDB-lite"/>
    </source>
</evidence>
<gene>
    <name evidence="2" type="ORF">DIATSA_LOCUS4216</name>
</gene>